<comment type="caution">
    <text evidence="1">The sequence shown here is derived from an EMBL/GenBank/DDBJ whole genome shotgun (WGS) entry which is preliminary data.</text>
</comment>
<keyword evidence="2" id="KW-1185">Reference proteome</keyword>
<gene>
    <name evidence="1" type="ORF">P7K49_010437</name>
</gene>
<evidence type="ECO:0000313" key="2">
    <source>
        <dbReference type="Proteomes" id="UP001266305"/>
    </source>
</evidence>
<evidence type="ECO:0000313" key="1">
    <source>
        <dbReference type="EMBL" id="KAK2110691.1"/>
    </source>
</evidence>
<sequence>QQDRCTRGCLLRATPGPEASLLSLKMRMLGALLALSSVRPSAGAGELPGSGRRCP</sequence>
<accession>A0ABQ9VNI6</accession>
<name>A0ABQ9VNI6_SAGOE</name>
<proteinExistence type="predicted"/>
<feature type="non-terminal residue" evidence="1">
    <location>
        <position position="1"/>
    </location>
</feature>
<organism evidence="1 2">
    <name type="scientific">Saguinus oedipus</name>
    <name type="common">Cotton-top tamarin</name>
    <name type="synonym">Oedipomidas oedipus</name>
    <dbReference type="NCBI Taxonomy" id="9490"/>
    <lineage>
        <taxon>Eukaryota</taxon>
        <taxon>Metazoa</taxon>
        <taxon>Chordata</taxon>
        <taxon>Craniata</taxon>
        <taxon>Vertebrata</taxon>
        <taxon>Euteleostomi</taxon>
        <taxon>Mammalia</taxon>
        <taxon>Eutheria</taxon>
        <taxon>Euarchontoglires</taxon>
        <taxon>Primates</taxon>
        <taxon>Haplorrhini</taxon>
        <taxon>Platyrrhini</taxon>
        <taxon>Cebidae</taxon>
        <taxon>Callitrichinae</taxon>
        <taxon>Saguinus</taxon>
    </lineage>
</organism>
<dbReference type="Proteomes" id="UP001266305">
    <property type="component" value="Unassembled WGS sequence"/>
</dbReference>
<protein>
    <submittedName>
        <fullName evidence="1">Uncharacterized protein</fullName>
    </submittedName>
</protein>
<reference evidence="1 2" key="1">
    <citation type="submission" date="2023-05" db="EMBL/GenBank/DDBJ databases">
        <title>B98-5 Cell Line De Novo Hybrid Assembly: An Optical Mapping Approach.</title>
        <authorList>
            <person name="Kananen K."/>
            <person name="Auerbach J.A."/>
            <person name="Kautto E."/>
            <person name="Blachly J.S."/>
        </authorList>
    </citation>
    <scope>NUCLEOTIDE SEQUENCE [LARGE SCALE GENOMIC DNA]</scope>
    <source>
        <strain evidence="1">B95-8</strain>
        <tissue evidence="1">Cell line</tissue>
    </source>
</reference>
<dbReference type="EMBL" id="JASSZA010000005">
    <property type="protein sequence ID" value="KAK2110691.1"/>
    <property type="molecule type" value="Genomic_DNA"/>
</dbReference>